<accession>A0ABY6UWT0</accession>
<evidence type="ECO:0000313" key="3">
    <source>
        <dbReference type="Proteomes" id="UP000766486"/>
    </source>
</evidence>
<gene>
    <name evidence="2" type="ORF">CLO192961_LOCUS420534</name>
</gene>
<comment type="caution">
    <text evidence="2">The sequence shown here is derived from an EMBL/GenBank/DDBJ whole genome shotgun (WGS) entry which is preliminary data.</text>
</comment>
<organism evidence="2 3">
    <name type="scientific">Bionectria ochroleuca</name>
    <name type="common">Gliocladium roseum</name>
    <dbReference type="NCBI Taxonomy" id="29856"/>
    <lineage>
        <taxon>Eukaryota</taxon>
        <taxon>Fungi</taxon>
        <taxon>Dikarya</taxon>
        <taxon>Ascomycota</taxon>
        <taxon>Pezizomycotina</taxon>
        <taxon>Sordariomycetes</taxon>
        <taxon>Hypocreomycetidae</taxon>
        <taxon>Hypocreales</taxon>
        <taxon>Bionectriaceae</taxon>
        <taxon>Clonostachys</taxon>
    </lineage>
</organism>
<proteinExistence type="predicted"/>
<feature type="region of interest" description="Disordered" evidence="1">
    <location>
        <begin position="152"/>
        <end position="189"/>
    </location>
</feature>
<evidence type="ECO:0000256" key="1">
    <source>
        <dbReference type="SAM" id="MobiDB-lite"/>
    </source>
</evidence>
<evidence type="ECO:0000313" key="2">
    <source>
        <dbReference type="EMBL" id="VUC35525.1"/>
    </source>
</evidence>
<feature type="compositionally biased region" description="Basic and acidic residues" evidence="1">
    <location>
        <begin position="158"/>
        <end position="167"/>
    </location>
</feature>
<sequence>MNELEELKRNYPADMWRLRSLKSLFPRQGNPAMKLLLYEVEQIQKYVTAPIATKLVQASQQVATRPTTPSFTPVPIKIEEDDEAGCTVITKIPEKPPVPIIVLTTPGGVVVSAENMPLWRKIELPFQYRLSKRQGNSNKWLSPALCRRLRKQSRRRQMLSEKQDVSDPQKAIELPSLDPSLKAEDAQRQ</sequence>
<name>A0ABY6UWT0_BIOOC</name>
<reference evidence="2 3" key="1">
    <citation type="submission" date="2019-06" db="EMBL/GenBank/DDBJ databases">
        <authorList>
            <person name="Broberg M."/>
        </authorList>
    </citation>
    <scope>NUCLEOTIDE SEQUENCE [LARGE SCALE GENOMIC DNA]</scope>
</reference>
<dbReference type="EMBL" id="CABFNS010000912">
    <property type="protein sequence ID" value="VUC35525.1"/>
    <property type="molecule type" value="Genomic_DNA"/>
</dbReference>
<protein>
    <submittedName>
        <fullName evidence="2">Uncharacterized protein</fullName>
    </submittedName>
</protein>
<keyword evidence="3" id="KW-1185">Reference proteome</keyword>
<dbReference type="Proteomes" id="UP000766486">
    <property type="component" value="Unassembled WGS sequence"/>
</dbReference>